<dbReference type="Proteomes" id="UP000770015">
    <property type="component" value="Unassembled WGS sequence"/>
</dbReference>
<evidence type="ECO:0000313" key="3">
    <source>
        <dbReference type="Proteomes" id="UP000770015"/>
    </source>
</evidence>
<evidence type="ECO:0000313" key="2">
    <source>
        <dbReference type="EMBL" id="KAH6697212.1"/>
    </source>
</evidence>
<name>A0A9P8VMK2_9PEZI</name>
<feature type="compositionally biased region" description="Basic and acidic residues" evidence="1">
    <location>
        <begin position="146"/>
        <end position="158"/>
    </location>
</feature>
<organism evidence="2 3">
    <name type="scientific">Plectosphaerella plurivora</name>
    <dbReference type="NCBI Taxonomy" id="936078"/>
    <lineage>
        <taxon>Eukaryota</taxon>
        <taxon>Fungi</taxon>
        <taxon>Dikarya</taxon>
        <taxon>Ascomycota</taxon>
        <taxon>Pezizomycotina</taxon>
        <taxon>Sordariomycetes</taxon>
        <taxon>Hypocreomycetidae</taxon>
        <taxon>Glomerellales</taxon>
        <taxon>Plectosphaerellaceae</taxon>
        <taxon>Plectosphaerella</taxon>
    </lineage>
</organism>
<evidence type="ECO:0000256" key="1">
    <source>
        <dbReference type="SAM" id="MobiDB-lite"/>
    </source>
</evidence>
<keyword evidence="3" id="KW-1185">Reference proteome</keyword>
<reference evidence="2" key="1">
    <citation type="journal article" date="2021" name="Nat. Commun.">
        <title>Genetic determinants of endophytism in the Arabidopsis root mycobiome.</title>
        <authorList>
            <person name="Mesny F."/>
            <person name="Miyauchi S."/>
            <person name="Thiergart T."/>
            <person name="Pickel B."/>
            <person name="Atanasova L."/>
            <person name="Karlsson M."/>
            <person name="Huettel B."/>
            <person name="Barry K.W."/>
            <person name="Haridas S."/>
            <person name="Chen C."/>
            <person name="Bauer D."/>
            <person name="Andreopoulos W."/>
            <person name="Pangilinan J."/>
            <person name="LaButti K."/>
            <person name="Riley R."/>
            <person name="Lipzen A."/>
            <person name="Clum A."/>
            <person name="Drula E."/>
            <person name="Henrissat B."/>
            <person name="Kohler A."/>
            <person name="Grigoriev I.V."/>
            <person name="Martin F.M."/>
            <person name="Hacquard S."/>
        </authorList>
    </citation>
    <scope>NUCLEOTIDE SEQUENCE</scope>
    <source>
        <strain evidence="2">MPI-SDFR-AT-0117</strain>
    </source>
</reference>
<dbReference type="EMBL" id="JAGSXJ010000001">
    <property type="protein sequence ID" value="KAH6697212.1"/>
    <property type="molecule type" value="Genomic_DNA"/>
</dbReference>
<accession>A0A9P8VMK2</accession>
<comment type="caution">
    <text evidence="2">The sequence shown here is derived from an EMBL/GenBank/DDBJ whole genome shotgun (WGS) entry which is preliminary data.</text>
</comment>
<sequence>MSSRRTGAQRLDLEKQELSYGQGHRLFGRPFSYLFTRRVSPRRALAGSCSQHRAVCLQAGRQKLPHALDAASRKGRKPTPRAAGRMFGQRGNLWARRPSRLRTFWQGYAAERTRPGAGLQAGMADKKMRRTTTKACQSRGGFCPSPHRDAGPTNHMEKSNVPTVVYDMAIRGPRASGGRRWGCCRCAVRCGKPLAGTSPGVSGNGYQERWFKEDRFSRLIGL</sequence>
<feature type="region of interest" description="Disordered" evidence="1">
    <location>
        <begin position="136"/>
        <end position="158"/>
    </location>
</feature>
<proteinExistence type="predicted"/>
<protein>
    <submittedName>
        <fullName evidence="2">Uncharacterized protein</fullName>
    </submittedName>
</protein>
<gene>
    <name evidence="2" type="ORF">F5X68DRAFT_2977</name>
</gene>
<dbReference type="AlphaFoldDB" id="A0A9P8VMK2"/>